<dbReference type="PANTHER" id="PTHR10536">
    <property type="entry name" value="DNA PRIMASE SMALL SUBUNIT"/>
    <property type="match status" value="1"/>
</dbReference>
<dbReference type="Pfam" id="PF01896">
    <property type="entry name" value="DNA_primase_S"/>
    <property type="match status" value="1"/>
</dbReference>
<dbReference type="Proteomes" id="UP001154078">
    <property type="component" value="Chromosome 4"/>
</dbReference>
<keyword evidence="8 12" id="KW-0235">DNA replication</keyword>
<sequence>MSTPEFNEEHLPDLLPLYYKRLFPHANFFRWLSYGDVNSFAHREVSFTLLGDIYIRFQSFDSYEDFVNELHKKFPIKIDIGAVYLTKPKHRGPVSSLTPLEKEVVFDIDMTDYDDIRTCCSGTDVCVKCWKFMVIACKILNKALKEDFGLNHTLWVFSGRRGIHCWVSDVEARKFDDNVRSSIAEYLQLVKGGANTMKKVSLPGDKIHKSILRAIEIIDQYFDKYIVQEQDILGNEERLNKFLSAIDEGIRHFFKEELKKHETSEKRWEAFERTFLELSQKGLIPRNLKNLREELKLHYSYPRLDINVTRGLNHLLKAPFCVHPKTGKVSIPFNPKLIDNFDPFKVPTITVLVDEINAYDKKTKEQEESLMDAEDSTVAKIKIKDYKKTSLLKAVGVFEEFLRNLEKSSKDKKNGNTTDF</sequence>
<comment type="similarity">
    <text evidence="3 12">Belongs to the eukaryotic-type primase small subunit family.</text>
</comment>
<evidence type="ECO:0000256" key="6">
    <source>
        <dbReference type="ARBA" id="ARBA00022679"/>
    </source>
</evidence>
<dbReference type="FunFam" id="3.90.920.10:FF:000001">
    <property type="entry name" value="DNA primase"/>
    <property type="match status" value="1"/>
</dbReference>
<evidence type="ECO:0000256" key="7">
    <source>
        <dbReference type="ARBA" id="ARBA00022695"/>
    </source>
</evidence>
<comment type="cofactor">
    <cofactor evidence="2">
        <name>Mg(2+)</name>
        <dbReference type="ChEBI" id="CHEBI:18420"/>
    </cofactor>
</comment>
<evidence type="ECO:0000256" key="9">
    <source>
        <dbReference type="ARBA" id="ARBA00022723"/>
    </source>
</evidence>
<protein>
    <recommendedName>
        <fullName evidence="12">DNA primase</fullName>
        <ecNumber evidence="12">2.7.7.-</ecNumber>
    </recommendedName>
</protein>
<evidence type="ECO:0000256" key="10">
    <source>
        <dbReference type="ARBA" id="ARBA00022833"/>
    </source>
</evidence>
<dbReference type="GO" id="GO:0005658">
    <property type="term" value="C:alpha DNA polymerase:primase complex"/>
    <property type="evidence" value="ECO:0007669"/>
    <property type="project" value="UniProtKB-ARBA"/>
</dbReference>
<dbReference type="InterPro" id="IPR002755">
    <property type="entry name" value="DNA_primase_S"/>
</dbReference>
<proteinExistence type="inferred from homology"/>
<keyword evidence="11" id="KW-0804">Transcription</keyword>
<dbReference type="EMBL" id="OV121135">
    <property type="protein sequence ID" value="CAH0555024.1"/>
    <property type="molecule type" value="Genomic_DNA"/>
</dbReference>
<dbReference type="CDD" id="cd04860">
    <property type="entry name" value="AE_Prim_S"/>
    <property type="match status" value="1"/>
</dbReference>
<evidence type="ECO:0000256" key="3">
    <source>
        <dbReference type="ARBA" id="ARBA00009762"/>
    </source>
</evidence>
<reference evidence="13" key="1">
    <citation type="submission" date="2021-12" db="EMBL/GenBank/DDBJ databases">
        <authorList>
            <person name="King R."/>
        </authorList>
    </citation>
    <scope>NUCLEOTIDE SEQUENCE</scope>
</reference>
<keyword evidence="4 12" id="KW-0240">DNA-directed RNA polymerase</keyword>
<dbReference type="InterPro" id="IPR014052">
    <property type="entry name" value="DNA_primase_ssu_euk/arc"/>
</dbReference>
<evidence type="ECO:0000256" key="2">
    <source>
        <dbReference type="ARBA" id="ARBA00001946"/>
    </source>
</evidence>
<dbReference type="NCBIfam" id="TIGR00335">
    <property type="entry name" value="primase_sml"/>
    <property type="match status" value="1"/>
</dbReference>
<evidence type="ECO:0000256" key="8">
    <source>
        <dbReference type="ARBA" id="ARBA00022705"/>
    </source>
</evidence>
<dbReference type="GO" id="GO:0006270">
    <property type="term" value="P:DNA replication initiation"/>
    <property type="evidence" value="ECO:0007669"/>
    <property type="project" value="UniProtKB-ARBA"/>
</dbReference>
<dbReference type="Gene3D" id="3.90.920.10">
    <property type="entry name" value="DNA primase, PRIM domain"/>
    <property type="match status" value="1"/>
</dbReference>
<dbReference type="AlphaFoldDB" id="A0A9P0B4Y2"/>
<organism evidence="13 14">
    <name type="scientific">Brassicogethes aeneus</name>
    <name type="common">Rape pollen beetle</name>
    <name type="synonym">Meligethes aeneus</name>
    <dbReference type="NCBI Taxonomy" id="1431903"/>
    <lineage>
        <taxon>Eukaryota</taxon>
        <taxon>Metazoa</taxon>
        <taxon>Ecdysozoa</taxon>
        <taxon>Arthropoda</taxon>
        <taxon>Hexapoda</taxon>
        <taxon>Insecta</taxon>
        <taxon>Pterygota</taxon>
        <taxon>Neoptera</taxon>
        <taxon>Endopterygota</taxon>
        <taxon>Coleoptera</taxon>
        <taxon>Polyphaga</taxon>
        <taxon>Cucujiformia</taxon>
        <taxon>Nitidulidae</taxon>
        <taxon>Meligethinae</taxon>
        <taxon>Brassicogethes</taxon>
    </lineage>
</organism>
<keyword evidence="14" id="KW-1185">Reference proteome</keyword>
<comment type="cofactor">
    <cofactor evidence="1">
        <name>Mn(2+)</name>
        <dbReference type="ChEBI" id="CHEBI:29035"/>
    </cofactor>
</comment>
<evidence type="ECO:0000256" key="1">
    <source>
        <dbReference type="ARBA" id="ARBA00001936"/>
    </source>
</evidence>
<keyword evidence="7" id="KW-0548">Nucleotidyltransferase</keyword>
<dbReference type="GO" id="GO:0046872">
    <property type="term" value="F:metal ion binding"/>
    <property type="evidence" value="ECO:0007669"/>
    <property type="project" value="UniProtKB-KW"/>
</dbReference>
<dbReference type="OrthoDB" id="19606at2759"/>
<keyword evidence="6 12" id="KW-0808">Transferase</keyword>
<evidence type="ECO:0000256" key="4">
    <source>
        <dbReference type="ARBA" id="ARBA00022478"/>
    </source>
</evidence>
<gene>
    <name evidence="13" type="ORF">MELIAE_LOCUS6461</name>
</gene>
<dbReference type="EC" id="2.7.7.-" evidence="12"/>
<dbReference type="SUPFAM" id="SSF56747">
    <property type="entry name" value="Prim-pol domain"/>
    <property type="match status" value="1"/>
</dbReference>
<keyword evidence="10" id="KW-0862">Zinc</keyword>
<evidence type="ECO:0000313" key="13">
    <source>
        <dbReference type="EMBL" id="CAH0555024.1"/>
    </source>
</evidence>
<name>A0A9P0B4Y2_BRAAE</name>
<accession>A0A9P0B4Y2</accession>
<keyword evidence="5 12" id="KW-0639">Primosome</keyword>
<evidence type="ECO:0000256" key="5">
    <source>
        <dbReference type="ARBA" id="ARBA00022515"/>
    </source>
</evidence>
<evidence type="ECO:0000313" key="14">
    <source>
        <dbReference type="Proteomes" id="UP001154078"/>
    </source>
</evidence>
<dbReference type="GO" id="GO:0003899">
    <property type="term" value="F:DNA-directed RNA polymerase activity"/>
    <property type="evidence" value="ECO:0007669"/>
    <property type="project" value="InterPro"/>
</dbReference>
<dbReference type="GO" id="GO:0006269">
    <property type="term" value="P:DNA replication, synthesis of primer"/>
    <property type="evidence" value="ECO:0007669"/>
    <property type="project" value="UniProtKB-KW"/>
</dbReference>
<evidence type="ECO:0000256" key="12">
    <source>
        <dbReference type="RuleBase" id="RU003514"/>
    </source>
</evidence>
<evidence type="ECO:0000256" key="11">
    <source>
        <dbReference type="ARBA" id="ARBA00023163"/>
    </source>
</evidence>
<keyword evidence="9" id="KW-0479">Metal-binding</keyword>